<comment type="caution">
    <text evidence="1">The sequence shown here is derived from an EMBL/GenBank/DDBJ whole genome shotgun (WGS) entry which is preliminary data.</text>
</comment>
<sequence>MTADAETAPAHATTPLILPERLDSAAAGALKSLVEQAAATESALDASGVAYVGGLCLQILLASGRPLAAPSEKVREAFALFGVGEFLSEPSTSSSEPSA</sequence>
<protein>
    <recommendedName>
        <fullName evidence="3">STAS domain-containing protein</fullName>
    </recommendedName>
</protein>
<gene>
    <name evidence="1" type="ORF">AA12717_0039</name>
</gene>
<evidence type="ECO:0008006" key="3">
    <source>
        <dbReference type="Google" id="ProtNLM"/>
    </source>
</evidence>
<accession>A0ABQ0P1M0</accession>
<reference evidence="1" key="1">
    <citation type="submission" date="2013-04" db="EMBL/GenBank/DDBJ databases">
        <title>The genome sequencing project of 58 acetic acid bacteria.</title>
        <authorList>
            <person name="Okamoto-Kainuma A."/>
            <person name="Ishikawa M."/>
            <person name="Umino S."/>
            <person name="Koizumi Y."/>
            <person name="Shiwa Y."/>
            <person name="Yoshikawa H."/>
            <person name="Matsutani M."/>
            <person name="Matsushita K."/>
        </authorList>
    </citation>
    <scope>NUCLEOTIDE SEQUENCE</scope>
    <source>
        <strain evidence="1">DSM 12717</strain>
    </source>
</reference>
<dbReference type="RefSeq" id="WP_182995495.1">
    <property type="nucleotide sequence ID" value="NZ_BAQP01000004.1"/>
</dbReference>
<dbReference type="Proteomes" id="UP001060895">
    <property type="component" value="Unassembled WGS sequence"/>
</dbReference>
<proteinExistence type="predicted"/>
<evidence type="ECO:0000313" key="1">
    <source>
        <dbReference type="EMBL" id="GBQ18797.1"/>
    </source>
</evidence>
<evidence type="ECO:0000313" key="2">
    <source>
        <dbReference type="Proteomes" id="UP001060895"/>
    </source>
</evidence>
<keyword evidence="2" id="KW-1185">Reference proteome</keyword>
<dbReference type="EMBL" id="BAQP01000004">
    <property type="protein sequence ID" value="GBQ18797.1"/>
    <property type="molecule type" value="Genomic_DNA"/>
</dbReference>
<organism evidence="1 2">
    <name type="scientific">Gluconacetobacter sacchari DSM 12717</name>
    <dbReference type="NCBI Taxonomy" id="1307940"/>
    <lineage>
        <taxon>Bacteria</taxon>
        <taxon>Pseudomonadati</taxon>
        <taxon>Pseudomonadota</taxon>
        <taxon>Alphaproteobacteria</taxon>
        <taxon>Acetobacterales</taxon>
        <taxon>Acetobacteraceae</taxon>
        <taxon>Gluconacetobacter</taxon>
    </lineage>
</organism>
<name>A0ABQ0P1M0_9PROT</name>